<feature type="compositionally biased region" description="Acidic residues" evidence="1">
    <location>
        <begin position="65"/>
        <end position="81"/>
    </location>
</feature>
<proteinExistence type="predicted"/>
<dbReference type="Proteomes" id="UP000024635">
    <property type="component" value="Unassembled WGS sequence"/>
</dbReference>
<name>A0A016VCD2_9BILA</name>
<organism evidence="2 3">
    <name type="scientific">Ancylostoma ceylanicum</name>
    <dbReference type="NCBI Taxonomy" id="53326"/>
    <lineage>
        <taxon>Eukaryota</taxon>
        <taxon>Metazoa</taxon>
        <taxon>Ecdysozoa</taxon>
        <taxon>Nematoda</taxon>
        <taxon>Chromadorea</taxon>
        <taxon>Rhabditida</taxon>
        <taxon>Rhabditina</taxon>
        <taxon>Rhabditomorpha</taxon>
        <taxon>Strongyloidea</taxon>
        <taxon>Ancylostomatidae</taxon>
        <taxon>Ancylostomatinae</taxon>
        <taxon>Ancylostoma</taxon>
    </lineage>
</organism>
<gene>
    <name evidence="2" type="primary">Acey_s0012.g1664</name>
    <name evidence="2" type="ORF">Y032_0012g1664</name>
</gene>
<feature type="region of interest" description="Disordered" evidence="1">
    <location>
        <begin position="62"/>
        <end position="89"/>
    </location>
</feature>
<protein>
    <submittedName>
        <fullName evidence="2">Uncharacterized protein</fullName>
    </submittedName>
</protein>
<sequence>MEGCVSGGAIVEKTPVEGSASNKLWWKQHGTGPPCPKSRVNVRTLHIAAKELCELKASSVRSDGNLDEDDFDITLEDDDDDGSLKTGPSRAKKELVTSVIKIEDTASVATENGKALNPEAAALNQKMDRVEQMMRELLNSRSF</sequence>
<evidence type="ECO:0000313" key="2">
    <source>
        <dbReference type="EMBL" id="EYC25040.1"/>
    </source>
</evidence>
<keyword evidence="3" id="KW-1185">Reference proteome</keyword>
<comment type="caution">
    <text evidence="2">The sequence shown here is derived from an EMBL/GenBank/DDBJ whole genome shotgun (WGS) entry which is preliminary data.</text>
</comment>
<accession>A0A016VCD2</accession>
<reference evidence="3" key="1">
    <citation type="journal article" date="2015" name="Nat. Genet.">
        <title>The genome and transcriptome of the zoonotic hookworm Ancylostoma ceylanicum identify infection-specific gene families.</title>
        <authorList>
            <person name="Schwarz E.M."/>
            <person name="Hu Y."/>
            <person name="Antoshechkin I."/>
            <person name="Miller M.M."/>
            <person name="Sternberg P.W."/>
            <person name="Aroian R.V."/>
        </authorList>
    </citation>
    <scope>NUCLEOTIDE SEQUENCE</scope>
    <source>
        <strain evidence="3">HY135</strain>
    </source>
</reference>
<dbReference type="EMBL" id="JARK01001348">
    <property type="protein sequence ID" value="EYC25040.1"/>
    <property type="molecule type" value="Genomic_DNA"/>
</dbReference>
<dbReference type="AlphaFoldDB" id="A0A016VCD2"/>
<evidence type="ECO:0000313" key="3">
    <source>
        <dbReference type="Proteomes" id="UP000024635"/>
    </source>
</evidence>
<evidence type="ECO:0000256" key="1">
    <source>
        <dbReference type="SAM" id="MobiDB-lite"/>
    </source>
</evidence>